<feature type="region of interest" description="Disordered" evidence="1">
    <location>
        <begin position="1"/>
        <end position="57"/>
    </location>
</feature>
<evidence type="ECO:0000313" key="4">
    <source>
        <dbReference type="EMBL" id="KAK6753265.1"/>
    </source>
</evidence>
<sequence length="1061" mass="119762">MDVESPASPGIESPASPTSAPIPIIAEIPEAPEQIEEEPIADVLPEEHSTSGSKDQRKTYSNAEWCEKYRKITTIYEAFMKLTAMGDVTSVYRRAVWVSLPATEIVSPASEAFCYIPASRNAVLGFIGLLIHENTHQSFLSKENPQCAVDYSSVENAAITLMKMVENAVASSFLKQSAIDVLSWCCTISSELSQHNAGRSTLMNLPRGAESILDMFTMVGSVAQLIKLIDTTINVLLSKCPDECMTVLFEASRHGSHFNWIWLHIAITFPGSIVDHLFTVGAAQFKAYVEDFKVKERNQVSAAVLASIHEDYNMKLSSLSDVFNFLTRRSNTELEKVVSRMIKDSLDKPSKEGVFENLDFVFFFKLVTCSVETLRCLIRQNSDAATPSNFFRGIRQLMSVDQRLVLSSMPYMEFTKQMVRALDVHSLSVVFANVMEMALDPLIFSQFEHQDPGVCRAIREKIVIVVGEIVNLIVRTAHSKQNLSIAEYPPAAEFASGKRLQFVIDAAISSPPWAGTVIRYLHGVSIIYGEMKAAEIICRFITGCNEPQSLSALCAFLSTIVPYYPNVMRCAYESLTNVMRVVDRENDTSRSSILRVLNNIRVLLEWEQTAEDSLQLKYFRLYPDATLGELYTSLLYVVLNTAEESIETDDIQTAMDLVLAVSRLIEVTSTSMAQFKEGSPNRSVKMQIRYAYKLMLQLASLQRVALSMVCRECDIAISVFEEYRTTIFLFVFRQLSSFLPGYNHLFLLSFLTCCIQEAKMLFGDSEDLVAWKYESEERAAKLTEIEEAQEESFLQAIRSIPLGRRPNELAHSGIIGKGARHLQKPKPPDENALHRAHVFLDAMRTTCLSHTRESNLETCKLVAEVMTEALCHDALGGDFLFQDWDIERDFVSKFLEISKRLYSSWISQGLMEIVAENPPCLWFMLPVVKAELATIMTKFENVVDKSKPPTEEMIDRFDRWLYIVRKGDILSERFDLTLEILPHVSCYEGFLLLLEIWRHFQRRGASCNSVLAVHSAVLKGEDARLHITMDSNTEIYRLVLQRNIADLGHLFPLLYASETVS</sequence>
<dbReference type="Pfam" id="PF14838">
    <property type="entry name" value="INTS5_C"/>
    <property type="match status" value="1"/>
</dbReference>
<dbReference type="EMBL" id="JAVFWL010000005">
    <property type="protein sequence ID" value="KAK6753265.1"/>
    <property type="molecule type" value="Genomic_DNA"/>
</dbReference>
<dbReference type="InterPro" id="IPR040316">
    <property type="entry name" value="INTS5"/>
</dbReference>
<protein>
    <recommendedName>
        <fullName evidence="6">Integrator complex subunit 5 C-terminal domain-containing protein</fullName>
    </recommendedName>
</protein>
<accession>A0ABR1DSE7</accession>
<dbReference type="PANTHER" id="PTHR31697:SF2">
    <property type="entry name" value="INTEGRATOR COMPLEX SUBUNIT 5"/>
    <property type="match status" value="1"/>
</dbReference>
<dbReference type="InterPro" id="IPR029445">
    <property type="entry name" value="INTS5_N"/>
</dbReference>
<evidence type="ECO:0008006" key="6">
    <source>
        <dbReference type="Google" id="ProtNLM"/>
    </source>
</evidence>
<name>A0ABR1DSE7_NECAM</name>
<evidence type="ECO:0000313" key="5">
    <source>
        <dbReference type="Proteomes" id="UP001303046"/>
    </source>
</evidence>
<proteinExistence type="predicted"/>
<feature type="domain" description="Integrator complex subunit 5 N-terminal" evidence="2">
    <location>
        <begin position="103"/>
        <end position="286"/>
    </location>
</feature>
<feature type="domain" description="Integrator complex subunit 5 C-terminal" evidence="3">
    <location>
        <begin position="315"/>
        <end position="1047"/>
    </location>
</feature>
<comment type="caution">
    <text evidence="4">The sequence shown here is derived from an EMBL/GenBank/DDBJ whole genome shotgun (WGS) entry which is preliminary data.</text>
</comment>
<evidence type="ECO:0000259" key="2">
    <source>
        <dbReference type="Pfam" id="PF14837"/>
    </source>
</evidence>
<gene>
    <name evidence="4" type="primary">Necator_chrV.g17492</name>
    <name evidence="4" type="ORF">RB195_012702</name>
</gene>
<evidence type="ECO:0000259" key="3">
    <source>
        <dbReference type="Pfam" id="PF14838"/>
    </source>
</evidence>
<dbReference type="Pfam" id="PF14837">
    <property type="entry name" value="INTS5_N"/>
    <property type="match status" value="1"/>
</dbReference>
<reference evidence="4 5" key="1">
    <citation type="submission" date="2023-08" db="EMBL/GenBank/DDBJ databases">
        <title>A Necator americanus chromosomal reference genome.</title>
        <authorList>
            <person name="Ilik V."/>
            <person name="Petrzelkova K.J."/>
            <person name="Pardy F."/>
            <person name="Fuh T."/>
            <person name="Niatou-Singa F.S."/>
            <person name="Gouil Q."/>
            <person name="Baker L."/>
            <person name="Ritchie M.E."/>
            <person name="Jex A.R."/>
            <person name="Gazzola D."/>
            <person name="Li H."/>
            <person name="Toshio Fujiwara R."/>
            <person name="Zhan B."/>
            <person name="Aroian R.V."/>
            <person name="Pafco B."/>
            <person name="Schwarz E.M."/>
        </authorList>
    </citation>
    <scope>NUCLEOTIDE SEQUENCE [LARGE SCALE GENOMIC DNA]</scope>
    <source>
        <strain evidence="4 5">Aroian</strain>
        <tissue evidence="4">Whole animal</tissue>
    </source>
</reference>
<dbReference type="Proteomes" id="UP001303046">
    <property type="component" value="Unassembled WGS sequence"/>
</dbReference>
<dbReference type="InterPro" id="IPR029444">
    <property type="entry name" value="INTS5_C"/>
</dbReference>
<dbReference type="PANTHER" id="PTHR31697">
    <property type="entry name" value="INTEGRATOR COMPLEX SUBUNIT 5"/>
    <property type="match status" value="1"/>
</dbReference>
<organism evidence="4 5">
    <name type="scientific">Necator americanus</name>
    <name type="common">Human hookworm</name>
    <dbReference type="NCBI Taxonomy" id="51031"/>
    <lineage>
        <taxon>Eukaryota</taxon>
        <taxon>Metazoa</taxon>
        <taxon>Ecdysozoa</taxon>
        <taxon>Nematoda</taxon>
        <taxon>Chromadorea</taxon>
        <taxon>Rhabditida</taxon>
        <taxon>Rhabditina</taxon>
        <taxon>Rhabditomorpha</taxon>
        <taxon>Strongyloidea</taxon>
        <taxon>Ancylostomatidae</taxon>
        <taxon>Bunostominae</taxon>
        <taxon>Necator</taxon>
    </lineage>
</organism>
<feature type="compositionally biased region" description="Low complexity" evidence="1">
    <location>
        <begin position="11"/>
        <end position="32"/>
    </location>
</feature>
<evidence type="ECO:0000256" key="1">
    <source>
        <dbReference type="SAM" id="MobiDB-lite"/>
    </source>
</evidence>
<feature type="compositionally biased region" description="Basic and acidic residues" evidence="1">
    <location>
        <begin position="45"/>
        <end position="57"/>
    </location>
</feature>
<keyword evidence="5" id="KW-1185">Reference proteome</keyword>